<dbReference type="GO" id="GO:0006614">
    <property type="term" value="P:SRP-dependent cotranslational protein targeting to membrane"/>
    <property type="evidence" value="ECO:0007669"/>
    <property type="project" value="UniProtKB-UniRule"/>
</dbReference>
<feature type="region of interest" description="Disordered" evidence="14">
    <location>
        <begin position="53"/>
        <end position="178"/>
    </location>
</feature>
<dbReference type="GO" id="GO:0005047">
    <property type="term" value="F:signal recognition particle binding"/>
    <property type="evidence" value="ECO:0007669"/>
    <property type="project" value="TreeGrafter"/>
</dbReference>
<dbReference type="OrthoDB" id="9778554at2"/>
<keyword evidence="18" id="KW-1185">Reference proteome</keyword>
<dbReference type="GO" id="GO:0044781">
    <property type="term" value="P:bacterial-type flagellum organization"/>
    <property type="evidence" value="ECO:0007669"/>
    <property type="project" value="UniProtKB-UniRule"/>
</dbReference>
<evidence type="ECO:0000256" key="9">
    <source>
        <dbReference type="ARBA" id="ARBA00023134"/>
    </source>
</evidence>
<dbReference type="GO" id="GO:0003924">
    <property type="term" value="F:GTPase activity"/>
    <property type="evidence" value="ECO:0007669"/>
    <property type="project" value="UniProtKB-UniRule"/>
</dbReference>
<comment type="similarity">
    <text evidence="2">Belongs to the GTP-binding SRP family.</text>
</comment>
<evidence type="ECO:0000256" key="4">
    <source>
        <dbReference type="ARBA" id="ARBA00022448"/>
    </source>
</evidence>
<proteinExistence type="inferred from homology"/>
<comment type="subcellular location">
    <subcellularLocation>
        <location evidence="1">Cell membrane</location>
        <topology evidence="1">Peripheral membrane protein</topology>
        <orientation evidence="1">Cytoplasmic side</orientation>
    </subcellularLocation>
</comment>
<dbReference type="Pfam" id="PF00448">
    <property type="entry name" value="SRP54"/>
    <property type="match status" value="1"/>
</dbReference>
<dbReference type="PATRIC" id="fig|1354791.3.peg.1715"/>
<dbReference type="Gene3D" id="3.40.50.300">
    <property type="entry name" value="P-loop containing nucleotide triphosphate hydrolases"/>
    <property type="match status" value="1"/>
</dbReference>
<evidence type="ECO:0000313" key="18">
    <source>
        <dbReference type="Proteomes" id="UP000019442"/>
    </source>
</evidence>
<evidence type="ECO:0000256" key="13">
    <source>
        <dbReference type="NCBIfam" id="TIGR03499"/>
    </source>
</evidence>
<keyword evidence="4" id="KW-0813">Transport</keyword>
<evidence type="ECO:0000256" key="12">
    <source>
        <dbReference type="ARBA" id="ARBA00025337"/>
    </source>
</evidence>
<dbReference type="PANTHER" id="PTHR43134">
    <property type="entry name" value="SIGNAL RECOGNITION PARTICLE RECEPTOR SUBUNIT ALPHA"/>
    <property type="match status" value="1"/>
</dbReference>
<reference evidence="18" key="2">
    <citation type="submission" date="2014-02" db="EMBL/GenBank/DDBJ databases">
        <title>Draft Genome Sequence of extremely halophilic bacteria Halorhodospira halochloris.</title>
        <authorList>
            <person name="Singh K.S."/>
        </authorList>
    </citation>
    <scope>NUCLEOTIDE SEQUENCE [LARGE SCALE GENOMIC DNA]</scope>
    <source>
        <strain evidence="18">A</strain>
    </source>
</reference>
<evidence type="ECO:0000256" key="6">
    <source>
        <dbReference type="ARBA" id="ARBA00022741"/>
    </source>
</evidence>
<dbReference type="RefSeq" id="WP_025281234.1">
    <property type="nucleotide sequence ID" value="NZ_CP007268.1"/>
</dbReference>
<dbReference type="GO" id="GO:0015031">
    <property type="term" value="P:protein transport"/>
    <property type="evidence" value="ECO:0007669"/>
    <property type="project" value="UniProtKB-KW"/>
</dbReference>
<dbReference type="FunFam" id="3.40.50.300:FF:000695">
    <property type="entry name" value="Flagellar biosynthesis regulator FlhF"/>
    <property type="match status" value="1"/>
</dbReference>
<evidence type="ECO:0000256" key="3">
    <source>
        <dbReference type="ARBA" id="ARBA00014919"/>
    </source>
</evidence>
<accession>W8L4I6</accession>
<evidence type="ECO:0000256" key="14">
    <source>
        <dbReference type="SAM" id="MobiDB-lite"/>
    </source>
</evidence>
<keyword evidence="6" id="KW-0547">Nucleotide-binding</keyword>
<keyword evidence="10" id="KW-0472">Membrane</keyword>
<evidence type="ECO:0000313" key="17">
    <source>
        <dbReference type="EMBL" id="AHK78835.1"/>
    </source>
</evidence>
<feature type="region of interest" description="Disordered" evidence="14">
    <location>
        <begin position="479"/>
        <end position="498"/>
    </location>
</feature>
<keyword evidence="7" id="KW-1005">Bacterial flagellum biogenesis</keyword>
<feature type="domain" description="AAA+ ATPase" evidence="15">
    <location>
        <begin position="276"/>
        <end position="415"/>
    </location>
</feature>
<evidence type="ECO:0000256" key="2">
    <source>
        <dbReference type="ARBA" id="ARBA00008531"/>
    </source>
</evidence>
<dbReference type="HOGENOM" id="CLU_009301_11_5_6"/>
<gene>
    <name evidence="17" type="ORF">M911_06275</name>
</gene>
<dbReference type="SMART" id="SM00382">
    <property type="entry name" value="AAA"/>
    <property type="match status" value="1"/>
</dbReference>
<evidence type="ECO:0000256" key="1">
    <source>
        <dbReference type="ARBA" id="ARBA00004413"/>
    </source>
</evidence>
<dbReference type="EMBL" id="CP007268">
    <property type="protein sequence ID" value="AHK78835.1"/>
    <property type="molecule type" value="Genomic_DNA"/>
</dbReference>
<dbReference type="InterPro" id="IPR003593">
    <property type="entry name" value="AAA+_ATPase"/>
</dbReference>
<comment type="function">
    <text evidence="12">Necessary for flagellar biosynthesis. May be involved in translocation of the flagellum.</text>
</comment>
<feature type="domain" description="SRP54-type proteins GTP-binding" evidence="16">
    <location>
        <begin position="277"/>
        <end position="468"/>
    </location>
</feature>
<dbReference type="SMART" id="SM00962">
    <property type="entry name" value="SRP54"/>
    <property type="match status" value="1"/>
</dbReference>
<dbReference type="KEGG" id="hhc:M911_06275"/>
<protein>
    <recommendedName>
        <fullName evidence="3 13">Flagellar biosynthesis protein FlhF</fullName>
    </recommendedName>
</protein>
<dbReference type="InterPro" id="IPR047040">
    <property type="entry name" value="FlhF__GTPase_dom"/>
</dbReference>
<dbReference type="CDD" id="cd17873">
    <property type="entry name" value="FlhF"/>
    <property type="match status" value="1"/>
</dbReference>
<evidence type="ECO:0000259" key="15">
    <source>
        <dbReference type="SMART" id="SM00382"/>
    </source>
</evidence>
<reference evidence="17 18" key="1">
    <citation type="journal article" date="2014" name="J Genomics">
        <title>Draft Genome Sequence of the Extremely Halophilic Phototrophic Purple Sulfur Bacterium Halorhodospira halochloris.</title>
        <authorList>
            <person name="Singh K.S."/>
            <person name="Kirksey J."/>
            <person name="Hoff W.D."/>
            <person name="Deole R."/>
        </authorList>
    </citation>
    <scope>NUCLEOTIDE SEQUENCE [LARGE SCALE GENOMIC DNA]</scope>
    <source>
        <strain evidence="17 18">A</strain>
    </source>
</reference>
<keyword evidence="11" id="KW-1006">Bacterial flagellum protein export</keyword>
<dbReference type="NCBIfam" id="TIGR03499">
    <property type="entry name" value="FlhF"/>
    <property type="match status" value="1"/>
</dbReference>
<name>W8L4I6_9GAMM</name>
<dbReference type="GO" id="GO:0005886">
    <property type="term" value="C:plasma membrane"/>
    <property type="evidence" value="ECO:0007669"/>
    <property type="project" value="UniProtKB-SubCell"/>
</dbReference>
<keyword evidence="8" id="KW-0653">Protein transport</keyword>
<keyword evidence="5" id="KW-1003">Cell membrane</keyword>
<dbReference type="AlphaFoldDB" id="W8L4I6"/>
<keyword evidence="9" id="KW-0342">GTP-binding</keyword>
<sequence>MKIKRYFAPDMRQAIRQVRDSQGPDAVILSSRSVDGGIELIAAIDYDEDLVTEMADQEEHGDAPRAARASDSPSQDDGLEDDLLSLGVDAKSKGQGQMPSRRGAGDSWARLPQDATPSRVNKRESSGNASASSEDDPLSAMMTPLVEPPDRQKQTPSRKKPESGQARARAATQSDPEDAAFKAMRKEIQGLRGLLQEQLSVLMDQEFARSEPWRAAIVQRLASMGVDHEVARTVASAVELDNSPVAGRFEPVEGWSEALRQLAGLLPIADDDLLDHNGIIAFVGPSGVGKTTTLAKLAALASLRHGQESIAIITTDVYRLGAHRQLQTIGQLLGVTVHLAQTEQQLKDMLRRVKSKRLVLIDTTGTNQRDKGMLDELAQVTSASAARVMLVMAANVQKAVVDETLSGFSHLQPQGCILTKVDEAASLGEVLSALISSRLPLSFFSAGQRIPEDLLAASAPRLVQMAAAALEAPGRFSEQRSRSRFRAQTAPVTSRPDSVNDLSTRFTHAFTQ</sequence>
<evidence type="ECO:0000256" key="7">
    <source>
        <dbReference type="ARBA" id="ARBA00022795"/>
    </source>
</evidence>
<evidence type="ECO:0000256" key="11">
    <source>
        <dbReference type="ARBA" id="ARBA00023225"/>
    </source>
</evidence>
<evidence type="ECO:0000259" key="16">
    <source>
        <dbReference type="SMART" id="SM00962"/>
    </source>
</evidence>
<evidence type="ECO:0000256" key="5">
    <source>
        <dbReference type="ARBA" id="ARBA00022475"/>
    </source>
</evidence>
<dbReference type="InterPro" id="IPR027417">
    <property type="entry name" value="P-loop_NTPase"/>
</dbReference>
<feature type="compositionally biased region" description="Low complexity" evidence="14">
    <location>
        <begin position="66"/>
        <end position="76"/>
    </location>
</feature>
<evidence type="ECO:0000256" key="8">
    <source>
        <dbReference type="ARBA" id="ARBA00022927"/>
    </source>
</evidence>
<dbReference type="GO" id="GO:0005525">
    <property type="term" value="F:GTP binding"/>
    <property type="evidence" value="ECO:0007669"/>
    <property type="project" value="UniProtKB-UniRule"/>
</dbReference>
<dbReference type="SUPFAM" id="SSF52540">
    <property type="entry name" value="P-loop containing nucleoside triphosphate hydrolases"/>
    <property type="match status" value="1"/>
</dbReference>
<dbReference type="PANTHER" id="PTHR43134:SF3">
    <property type="entry name" value="FLAGELLAR BIOSYNTHESIS PROTEIN FLHF"/>
    <property type="match status" value="1"/>
</dbReference>
<evidence type="ECO:0000256" key="10">
    <source>
        <dbReference type="ARBA" id="ARBA00023136"/>
    </source>
</evidence>
<organism evidence="17 18">
    <name type="scientific">Ectothiorhodospira haloalkaliphila</name>
    <dbReference type="NCBI Taxonomy" id="421628"/>
    <lineage>
        <taxon>Bacteria</taxon>
        <taxon>Pseudomonadati</taxon>
        <taxon>Pseudomonadota</taxon>
        <taxon>Gammaproteobacteria</taxon>
        <taxon>Chromatiales</taxon>
        <taxon>Ectothiorhodospiraceae</taxon>
        <taxon>Ectothiorhodospira</taxon>
    </lineage>
</organism>
<dbReference type="InterPro" id="IPR020006">
    <property type="entry name" value="FlhF"/>
</dbReference>
<dbReference type="Proteomes" id="UP000019442">
    <property type="component" value="Chromosome"/>
</dbReference>
<dbReference type="InterPro" id="IPR000897">
    <property type="entry name" value="SRP54_GTPase_dom"/>
</dbReference>